<organism evidence="2 3">
    <name type="scientific">Caerostris darwini</name>
    <dbReference type="NCBI Taxonomy" id="1538125"/>
    <lineage>
        <taxon>Eukaryota</taxon>
        <taxon>Metazoa</taxon>
        <taxon>Ecdysozoa</taxon>
        <taxon>Arthropoda</taxon>
        <taxon>Chelicerata</taxon>
        <taxon>Arachnida</taxon>
        <taxon>Araneae</taxon>
        <taxon>Araneomorphae</taxon>
        <taxon>Entelegynae</taxon>
        <taxon>Araneoidea</taxon>
        <taxon>Araneidae</taxon>
        <taxon>Caerostris</taxon>
    </lineage>
</organism>
<evidence type="ECO:0000313" key="3">
    <source>
        <dbReference type="Proteomes" id="UP001054837"/>
    </source>
</evidence>
<protein>
    <submittedName>
        <fullName evidence="2">Uncharacterized protein</fullName>
    </submittedName>
</protein>
<name>A0AAV4PZW7_9ARAC</name>
<accession>A0AAV4PZW7</accession>
<dbReference type="EMBL" id="BPLQ01003766">
    <property type="protein sequence ID" value="GIY02953.1"/>
    <property type="molecule type" value="Genomic_DNA"/>
</dbReference>
<reference evidence="2 3" key="1">
    <citation type="submission" date="2021-06" db="EMBL/GenBank/DDBJ databases">
        <title>Caerostris darwini draft genome.</title>
        <authorList>
            <person name="Kono N."/>
            <person name="Arakawa K."/>
        </authorList>
    </citation>
    <scope>NUCLEOTIDE SEQUENCE [LARGE SCALE GENOMIC DNA]</scope>
</reference>
<keyword evidence="3" id="KW-1185">Reference proteome</keyword>
<gene>
    <name evidence="2" type="ORF">CDAR_407421</name>
</gene>
<feature type="region of interest" description="Disordered" evidence="1">
    <location>
        <begin position="1"/>
        <end position="36"/>
    </location>
</feature>
<proteinExistence type="predicted"/>
<sequence length="192" mass="20925">MSRVHLTDTNQSSSYYPAPSAPQHPPLARTQNLNLSPSYRPAFSQSLEISRVAITDTNQPSSYCPAPTAAQPFEQSQDLNAANQSASSCATPAGLQGRSAIANTHIVDFELLDQIFGPTDGDYRSLQNEPQTASKTTGPLKSIVDKVQISASSPFYATRANVDLFYDSYYRTSKGYVCGFCLLPCHYFLKAI</sequence>
<evidence type="ECO:0000313" key="2">
    <source>
        <dbReference type="EMBL" id="GIY02953.1"/>
    </source>
</evidence>
<comment type="caution">
    <text evidence="2">The sequence shown here is derived from an EMBL/GenBank/DDBJ whole genome shotgun (WGS) entry which is preliminary data.</text>
</comment>
<dbReference type="AlphaFoldDB" id="A0AAV4PZW7"/>
<evidence type="ECO:0000256" key="1">
    <source>
        <dbReference type="SAM" id="MobiDB-lite"/>
    </source>
</evidence>
<dbReference type="Proteomes" id="UP001054837">
    <property type="component" value="Unassembled WGS sequence"/>
</dbReference>